<sequence length="173" mass="18417">MRKTVAGLAALIIVVAIVGAGFDDNTSKPMLRNGDQLGMEPNESFSQYQQRVVGSLDRDGDGWALVTFDHPLTVEEAGRVTATWNIQRVSSLTLTQAKPVAIPEPIAPETRADVVRRTADSSPEVAGGISGALVFARLAQLRTLAQEPTVVAIEVLPRDAAFGRFGVRPVVVG</sequence>
<dbReference type="STRING" id="1050174.CEPID_08255"/>
<evidence type="ECO:0000313" key="2">
    <source>
        <dbReference type="Proteomes" id="UP000035368"/>
    </source>
</evidence>
<proteinExistence type="predicted"/>
<dbReference type="PATRIC" id="fig|1050174.4.peg.1662"/>
<organism evidence="1 2">
    <name type="scientific">Corynebacterium epidermidicanis</name>
    <dbReference type="NCBI Taxonomy" id="1050174"/>
    <lineage>
        <taxon>Bacteria</taxon>
        <taxon>Bacillati</taxon>
        <taxon>Actinomycetota</taxon>
        <taxon>Actinomycetes</taxon>
        <taxon>Mycobacteriales</taxon>
        <taxon>Corynebacteriaceae</taxon>
        <taxon>Corynebacterium</taxon>
    </lineage>
</organism>
<protein>
    <submittedName>
        <fullName evidence="1">Uncharacterized protein</fullName>
    </submittedName>
</protein>
<dbReference type="EMBL" id="CP011541">
    <property type="protein sequence ID" value="AKK03501.1"/>
    <property type="molecule type" value="Genomic_DNA"/>
</dbReference>
<keyword evidence="2" id="KW-1185">Reference proteome</keyword>
<dbReference type="Proteomes" id="UP000035368">
    <property type="component" value="Chromosome"/>
</dbReference>
<dbReference type="KEGG" id="cei:CEPID_08255"/>
<evidence type="ECO:0000313" key="1">
    <source>
        <dbReference type="EMBL" id="AKK03501.1"/>
    </source>
</evidence>
<dbReference type="AlphaFoldDB" id="A0A0G3GQM4"/>
<name>A0A0G3GQM4_9CORY</name>
<accession>A0A0G3GQM4</accession>
<reference evidence="1 2" key="1">
    <citation type="submission" date="2015-05" db="EMBL/GenBank/DDBJ databases">
        <title>Complete genome sequence of Corynebacterium epidermidicanis DSM 45586, isolated from the skin of a dog suffering from pruritus.</title>
        <authorList>
            <person name="Ruckert C."/>
            <person name="Albersmeier A."/>
            <person name="Winkler A."/>
            <person name="Tauch A."/>
        </authorList>
    </citation>
    <scope>NUCLEOTIDE SEQUENCE [LARGE SCALE GENOMIC DNA]</scope>
    <source>
        <strain evidence="1 2">DSM 45586</strain>
    </source>
</reference>
<gene>
    <name evidence="1" type="ORF">CEPID_08255</name>
</gene>